<reference evidence="4 5" key="1">
    <citation type="submission" date="2015-05" db="EMBL/GenBank/DDBJ databases">
        <title>Distinctive expansion of gene families associated with plant cell wall degradation and secondary metabolism in the genomes of grapevine trunk pathogens.</title>
        <authorList>
            <person name="Lawrence D.P."/>
            <person name="Travadon R."/>
            <person name="Rolshausen P.E."/>
            <person name="Baumgartner K."/>
        </authorList>
    </citation>
    <scope>NUCLEOTIDE SEQUENCE [LARGE SCALE GENOMIC DNA]</scope>
    <source>
        <strain evidence="4">DA912</strain>
    </source>
</reference>
<sequence length="490" mass="53341">MGGAAISLRGLLALSGSALSALAGTVRTRQGNDGLCETAKYENKTRVFVMTDISNEPDDQMSLVRFLTYANELDIVNIAAVTSTWKNDSIDTPSIYGVFDGYSQVVDNLNSNVPEAGAYPPADEVAAKLVTGHSVYGLAALDEPTPSNASTALIAGVDASEEPLWVLAWGGANVLAEALNQVRNGRSEDQVAAFVRKIRVYSISDQDDAGAWIRTNFPTLFYVVSIHGFSEYAIATWNGISGELFRHFDKGGPDSSLVTNEWLEEHIRIGPLGAHYLNWSFIMEGDTPSFLGLIPNGLNAPEHPEWGGWGGRYIPMVSSGAEGTFSDAADWAIGVNNETYFSQFASIWRWREAYQNDFAARMQWTLVNNAANSTAAPNHQPVAVVNGSCGILEIPYTLGESVVLDASESWDPDGDELSFDWFHYREPTFRLEGDIPRTSPNVTFDALDATGSVVNVTPNDNETMHIVLTVHDGQPMKLSSYKRVILVPQS</sequence>
<keyword evidence="1" id="KW-0732">Signal</keyword>
<evidence type="ECO:0000313" key="4">
    <source>
        <dbReference type="EMBL" id="KKY35279.1"/>
    </source>
</evidence>
<dbReference type="InterPro" id="IPR011483">
    <property type="entry name" value="Sde182_NH-like"/>
</dbReference>
<proteinExistence type="predicted"/>
<dbReference type="InterPro" id="IPR048527">
    <property type="entry name" value="Sde182_C"/>
</dbReference>
<keyword evidence="5" id="KW-1185">Reference proteome</keyword>
<feature type="domain" description="Cellulose-binding Sde182 C-terminal" evidence="3">
    <location>
        <begin position="402"/>
        <end position="486"/>
    </location>
</feature>
<dbReference type="OrthoDB" id="3592035at2759"/>
<evidence type="ECO:0000259" key="3">
    <source>
        <dbReference type="Pfam" id="PF21027"/>
    </source>
</evidence>
<dbReference type="InterPro" id="IPR036452">
    <property type="entry name" value="Ribo_hydro-like"/>
</dbReference>
<dbReference type="Pfam" id="PF07632">
    <property type="entry name" value="Sde182_NH-like"/>
    <property type="match status" value="1"/>
</dbReference>
<evidence type="ECO:0000259" key="2">
    <source>
        <dbReference type="Pfam" id="PF07632"/>
    </source>
</evidence>
<dbReference type="AlphaFoldDB" id="A0A0G2FMQ2"/>
<dbReference type="Pfam" id="PF21027">
    <property type="entry name" value="Sde0182_C"/>
    <property type="match status" value="1"/>
</dbReference>
<dbReference type="Proteomes" id="UP000034680">
    <property type="component" value="Unassembled WGS sequence"/>
</dbReference>
<feature type="domain" description="Cellulose-binding Sde182 nucleoside hydrolase-like" evidence="2">
    <location>
        <begin position="46"/>
        <end position="313"/>
    </location>
</feature>
<organism evidence="4 5">
    <name type="scientific">Diaporthe ampelina</name>
    <dbReference type="NCBI Taxonomy" id="1214573"/>
    <lineage>
        <taxon>Eukaryota</taxon>
        <taxon>Fungi</taxon>
        <taxon>Dikarya</taxon>
        <taxon>Ascomycota</taxon>
        <taxon>Pezizomycotina</taxon>
        <taxon>Sordariomycetes</taxon>
        <taxon>Sordariomycetidae</taxon>
        <taxon>Diaporthales</taxon>
        <taxon>Diaporthaceae</taxon>
        <taxon>Diaporthe</taxon>
    </lineage>
</organism>
<comment type="caution">
    <text evidence="4">The sequence shown here is derived from an EMBL/GenBank/DDBJ whole genome shotgun (WGS) entry which is preliminary data.</text>
</comment>
<reference evidence="4 5" key="2">
    <citation type="submission" date="2015-05" db="EMBL/GenBank/DDBJ databases">
        <authorList>
            <person name="Morales-Cruz A."/>
            <person name="Amrine K.C."/>
            <person name="Cantu D."/>
        </authorList>
    </citation>
    <scope>NUCLEOTIDE SEQUENCE [LARGE SCALE GENOMIC DNA]</scope>
    <source>
        <strain evidence="4">DA912</strain>
    </source>
</reference>
<dbReference type="InterPro" id="IPR013783">
    <property type="entry name" value="Ig-like_fold"/>
</dbReference>
<dbReference type="EMBL" id="LCUC01000166">
    <property type="protein sequence ID" value="KKY35279.1"/>
    <property type="molecule type" value="Genomic_DNA"/>
</dbReference>
<feature type="signal peptide" evidence="1">
    <location>
        <begin position="1"/>
        <end position="23"/>
    </location>
</feature>
<dbReference type="Gene3D" id="2.60.40.10">
    <property type="entry name" value="Immunoglobulins"/>
    <property type="match status" value="1"/>
</dbReference>
<evidence type="ECO:0000256" key="1">
    <source>
        <dbReference type="SAM" id="SignalP"/>
    </source>
</evidence>
<dbReference type="GO" id="GO:0016799">
    <property type="term" value="F:hydrolase activity, hydrolyzing N-glycosyl compounds"/>
    <property type="evidence" value="ECO:0007669"/>
    <property type="project" value="InterPro"/>
</dbReference>
<dbReference type="Gene3D" id="3.90.245.10">
    <property type="entry name" value="Ribonucleoside hydrolase-like"/>
    <property type="match status" value="1"/>
</dbReference>
<feature type="chain" id="PRO_5002544152" evidence="1">
    <location>
        <begin position="24"/>
        <end position="490"/>
    </location>
</feature>
<gene>
    <name evidence="4" type="ORF">UCDDA912_g04699</name>
</gene>
<dbReference type="STRING" id="1214573.A0A0G2FMQ2"/>
<name>A0A0G2FMQ2_9PEZI</name>
<accession>A0A0G2FMQ2</accession>
<evidence type="ECO:0000313" key="5">
    <source>
        <dbReference type="Proteomes" id="UP000034680"/>
    </source>
</evidence>
<protein>
    <submittedName>
        <fullName evidence="4">Putative cellulose-binding protein</fullName>
    </submittedName>
</protein>